<organism evidence="2 3">
    <name type="scientific">Prauserella flavalba</name>
    <dbReference type="NCBI Taxonomy" id="1477506"/>
    <lineage>
        <taxon>Bacteria</taxon>
        <taxon>Bacillati</taxon>
        <taxon>Actinomycetota</taxon>
        <taxon>Actinomycetes</taxon>
        <taxon>Pseudonocardiales</taxon>
        <taxon>Pseudonocardiaceae</taxon>
        <taxon>Prauserella</taxon>
    </lineage>
</organism>
<dbReference type="AlphaFoldDB" id="A0A318LWM2"/>
<dbReference type="Proteomes" id="UP000247892">
    <property type="component" value="Unassembled WGS sequence"/>
</dbReference>
<evidence type="ECO:0000313" key="3">
    <source>
        <dbReference type="Proteomes" id="UP000247892"/>
    </source>
</evidence>
<name>A0A318LWM2_9PSEU</name>
<proteinExistence type="predicted"/>
<evidence type="ECO:0000313" key="2">
    <source>
        <dbReference type="EMBL" id="PXY36698.1"/>
    </source>
</evidence>
<feature type="transmembrane region" description="Helical" evidence="1">
    <location>
        <begin position="42"/>
        <end position="64"/>
    </location>
</feature>
<comment type="caution">
    <text evidence="2">The sequence shown here is derived from an EMBL/GenBank/DDBJ whole genome shotgun (WGS) entry which is preliminary data.</text>
</comment>
<gene>
    <name evidence="2" type="ORF">BA062_15180</name>
</gene>
<feature type="transmembrane region" description="Helical" evidence="1">
    <location>
        <begin position="70"/>
        <end position="93"/>
    </location>
</feature>
<keyword evidence="1" id="KW-0472">Membrane</keyword>
<accession>A0A318LWM2</accession>
<dbReference type="EMBL" id="MASU01000005">
    <property type="protein sequence ID" value="PXY36698.1"/>
    <property type="molecule type" value="Genomic_DNA"/>
</dbReference>
<keyword evidence="1" id="KW-1133">Transmembrane helix</keyword>
<protein>
    <submittedName>
        <fullName evidence="2">Uncharacterized protein</fullName>
    </submittedName>
</protein>
<dbReference type="RefSeq" id="WP_110336826.1">
    <property type="nucleotide sequence ID" value="NZ_JBHVKT010000003.1"/>
</dbReference>
<keyword evidence="1" id="KW-0812">Transmembrane</keyword>
<evidence type="ECO:0000256" key="1">
    <source>
        <dbReference type="SAM" id="Phobius"/>
    </source>
</evidence>
<keyword evidence="3" id="KW-1185">Reference proteome</keyword>
<reference evidence="2 3" key="1">
    <citation type="submission" date="2016-07" db="EMBL/GenBank/DDBJ databases">
        <title>Draft genome sequence of Prauserella sp. YIM 121212, isolated from alkaline soil.</title>
        <authorList>
            <person name="Ruckert C."/>
            <person name="Albersmeier A."/>
            <person name="Jiang C.-L."/>
            <person name="Jiang Y."/>
            <person name="Kalinowski J."/>
            <person name="Schneider O."/>
            <person name="Winkler A."/>
            <person name="Zotchev S.B."/>
        </authorList>
    </citation>
    <scope>NUCLEOTIDE SEQUENCE [LARGE SCALE GENOMIC DNA]</scope>
    <source>
        <strain evidence="2 3">YIM 121212</strain>
    </source>
</reference>
<sequence>MTTDLSAHVTNDDVLRTRRHSYHTKARAYDHGASVINGTHRILTVVTASLSALVSSAIFTSLNVGEVGSVWKWIAAGVSLAATILAAAVAALGHSDTASEYRKAAVVCVQFQSAEPRSWWPGAPSRTPRS</sequence>